<keyword evidence="2" id="KW-1185">Reference proteome</keyword>
<evidence type="ECO:0000313" key="1">
    <source>
        <dbReference type="EMBL" id="KAB7506802.1"/>
    </source>
</evidence>
<reference evidence="1 2" key="1">
    <citation type="journal article" date="2019" name="PLoS Biol.">
        <title>Sex chromosomes control vertical transmission of feminizing Wolbachia symbionts in an isopod.</title>
        <authorList>
            <person name="Becking T."/>
            <person name="Chebbi M.A."/>
            <person name="Giraud I."/>
            <person name="Moumen B."/>
            <person name="Laverre T."/>
            <person name="Caubet Y."/>
            <person name="Peccoud J."/>
            <person name="Gilbert C."/>
            <person name="Cordaux R."/>
        </authorList>
    </citation>
    <scope>NUCLEOTIDE SEQUENCE [LARGE SCALE GENOMIC DNA]</scope>
    <source>
        <strain evidence="1">ANa2</strain>
        <tissue evidence="1">Whole body excluding digestive tract and cuticle</tissue>
    </source>
</reference>
<gene>
    <name evidence="1" type="ORF">Anas_07309</name>
</gene>
<dbReference type="EMBL" id="SEYY01000654">
    <property type="protein sequence ID" value="KAB7506802.1"/>
    <property type="molecule type" value="Genomic_DNA"/>
</dbReference>
<protein>
    <submittedName>
        <fullName evidence="1">Uncharacterized protein</fullName>
    </submittedName>
</protein>
<sequence length="97" mass="11274">MSIWYYMKRILVSLFIGRYIIKEWYILKINVSYFKFAYKTQIFLCCAKSQRSNVYPEGNQSYSAGQPVTRHPQQAAAAAAAVEVFQKCVILIFHNIP</sequence>
<evidence type="ECO:0000313" key="2">
    <source>
        <dbReference type="Proteomes" id="UP000326759"/>
    </source>
</evidence>
<name>A0A5N5TKZ7_9CRUS</name>
<comment type="caution">
    <text evidence="1">The sequence shown here is derived from an EMBL/GenBank/DDBJ whole genome shotgun (WGS) entry which is preliminary data.</text>
</comment>
<accession>A0A5N5TKZ7</accession>
<dbReference type="AlphaFoldDB" id="A0A5N5TKZ7"/>
<dbReference type="Proteomes" id="UP000326759">
    <property type="component" value="Unassembled WGS sequence"/>
</dbReference>
<organism evidence="1 2">
    <name type="scientific">Armadillidium nasatum</name>
    <dbReference type="NCBI Taxonomy" id="96803"/>
    <lineage>
        <taxon>Eukaryota</taxon>
        <taxon>Metazoa</taxon>
        <taxon>Ecdysozoa</taxon>
        <taxon>Arthropoda</taxon>
        <taxon>Crustacea</taxon>
        <taxon>Multicrustacea</taxon>
        <taxon>Malacostraca</taxon>
        <taxon>Eumalacostraca</taxon>
        <taxon>Peracarida</taxon>
        <taxon>Isopoda</taxon>
        <taxon>Oniscidea</taxon>
        <taxon>Crinocheta</taxon>
        <taxon>Armadillidiidae</taxon>
        <taxon>Armadillidium</taxon>
    </lineage>
</organism>
<proteinExistence type="predicted"/>